<proteinExistence type="predicted"/>
<reference evidence="1 2" key="1">
    <citation type="submission" date="2019-03" db="EMBL/GenBank/DDBJ databases">
        <title>Freshwater and sediment microbial communities from various areas in North America, analyzing microbe dynamics in response to fracking.</title>
        <authorList>
            <person name="Lamendella R."/>
        </authorList>
    </citation>
    <scope>NUCLEOTIDE SEQUENCE [LARGE SCALE GENOMIC DNA]</scope>
    <source>
        <strain evidence="1 2">18_TX</strain>
    </source>
</reference>
<evidence type="ECO:0000313" key="2">
    <source>
        <dbReference type="Proteomes" id="UP000295531"/>
    </source>
</evidence>
<organism evidence="1 2">
    <name type="scientific">Idiomarina aquatica</name>
    <dbReference type="NCBI Taxonomy" id="1327752"/>
    <lineage>
        <taxon>Bacteria</taxon>
        <taxon>Pseudomonadati</taxon>
        <taxon>Pseudomonadota</taxon>
        <taxon>Gammaproteobacteria</taxon>
        <taxon>Alteromonadales</taxon>
        <taxon>Idiomarinaceae</taxon>
        <taxon>Idiomarina</taxon>
    </lineage>
</organism>
<sequence>MVRGLGLQKLINELKHKVHSASFERLFAEKTAHLSGPQKLQLKIKLNELTKPSTAAIDLRRKVPGPVAMYEYQGRTHFFNAEAQKIFTDGLKANNGVYTDEIYRNIMQYMREQQQTRVTKQIEADSQSKLGSFVLGRYYRRSEERMNFVTDVVVKGRIDGKLIKLKAVTVDISLQGVQLKLPATAPVQKLLHQTVAIFYLGLAKEFVFDQSQPYSYQVLGTHEKDKQSYLRLRRDAVADDDALDKLLRGLLNGYKFRYKVNVDHVILSVRAKGHESQWLQSQQGVPVIFSGNPEKTAYAIATESNSALIDSCCKKTPQLLNALINQRWLRLKLAELRGHSEQIRLQLPFYFLTLNVKGEKRHYAVSTVALAKQPAIKNILAGLKRAGYSVQALVLSVTYSSLDKLFVGLVSAIDLPGWKTIKGSELKLDVLKPHRLHLQGVQGTKVVEEHPRLTQLYTKCGLCNALFVHREAKQQDIGLAALMPFKQGLPGWFQNPELWLSRSHYILGGKKIENEILERLKYIDPAEHADTKTLLLRLSQSDNQAEPTVNGRWLSDFTSFNEASLYMKKLYKEKKLLAVNIELYRCKRPVIRAFRDDLNYVQTYLPHRAKSLERQIKSIDGVIGVQDVTAPLLRLAL</sequence>
<gene>
    <name evidence="1" type="ORF">DEU29_11318</name>
</gene>
<dbReference type="RefSeq" id="WP_133540143.1">
    <property type="nucleotide sequence ID" value="NZ_SNXI01000013.1"/>
</dbReference>
<dbReference type="AlphaFoldDB" id="A0A4R6P5L7"/>
<accession>A0A4R6P5L7</accession>
<protein>
    <recommendedName>
        <fullName evidence="3">PilZ domain-containing protein</fullName>
    </recommendedName>
</protein>
<dbReference type="Proteomes" id="UP000295531">
    <property type="component" value="Unassembled WGS sequence"/>
</dbReference>
<dbReference type="OrthoDB" id="6236614at2"/>
<comment type="caution">
    <text evidence="1">The sequence shown here is derived from an EMBL/GenBank/DDBJ whole genome shotgun (WGS) entry which is preliminary data.</text>
</comment>
<evidence type="ECO:0000313" key="1">
    <source>
        <dbReference type="EMBL" id="TDP31249.1"/>
    </source>
</evidence>
<keyword evidence="2" id="KW-1185">Reference proteome</keyword>
<dbReference type="EMBL" id="SNXI01000013">
    <property type="protein sequence ID" value="TDP31249.1"/>
    <property type="molecule type" value="Genomic_DNA"/>
</dbReference>
<name>A0A4R6P5L7_9GAMM</name>
<evidence type="ECO:0008006" key="3">
    <source>
        <dbReference type="Google" id="ProtNLM"/>
    </source>
</evidence>